<gene>
    <name evidence="3" type="ORF">DFR59_11496</name>
</gene>
<dbReference type="PANTHER" id="PTHR11786:SF0">
    <property type="entry name" value="ARYLAMINE N-ACETYLTRANSFERASE 4-RELATED"/>
    <property type="match status" value="1"/>
</dbReference>
<dbReference type="GO" id="GO:0016407">
    <property type="term" value="F:acetyltransferase activity"/>
    <property type="evidence" value="ECO:0007669"/>
    <property type="project" value="InterPro"/>
</dbReference>
<dbReference type="OrthoDB" id="7181050at2"/>
<dbReference type="AlphaFoldDB" id="A0A370G839"/>
<dbReference type="EMBL" id="QQAY01000014">
    <property type="protein sequence ID" value="RDI39937.1"/>
    <property type="molecule type" value="Genomic_DNA"/>
</dbReference>
<comment type="caution">
    <text evidence="3">The sequence shown here is derived from an EMBL/GenBank/DDBJ whole genome shotgun (WGS) entry which is preliminary data.</text>
</comment>
<dbReference type="PRINTS" id="PR01543">
    <property type="entry name" value="ANATRNSFRASE"/>
</dbReference>
<evidence type="ECO:0000313" key="4">
    <source>
        <dbReference type="Proteomes" id="UP000255326"/>
    </source>
</evidence>
<reference evidence="3 4" key="1">
    <citation type="submission" date="2018-07" db="EMBL/GenBank/DDBJ databases">
        <title>Genomic Encyclopedia of Type Strains, Phase IV (KMG-IV): sequencing the most valuable type-strain genomes for metagenomic binning, comparative biology and taxonomic classification.</title>
        <authorList>
            <person name="Goeker M."/>
        </authorList>
    </citation>
    <scope>NUCLEOTIDE SEQUENCE [LARGE SCALE GENOMIC DNA]</scope>
    <source>
        <strain evidence="3 4">DSM 25281</strain>
    </source>
</reference>
<dbReference type="InterPro" id="IPR001447">
    <property type="entry name" value="Arylamine_N-AcTrfase"/>
</dbReference>
<dbReference type="RefSeq" id="WP_158538424.1">
    <property type="nucleotide sequence ID" value="NZ_QQAY01000014.1"/>
</dbReference>
<proteinExistence type="inferred from homology"/>
<dbReference type="PANTHER" id="PTHR11786">
    <property type="entry name" value="N-HYDROXYARYLAMINE O-ACETYLTRANSFERASE"/>
    <property type="match status" value="1"/>
</dbReference>
<keyword evidence="4" id="KW-1185">Reference proteome</keyword>
<evidence type="ECO:0000256" key="1">
    <source>
        <dbReference type="ARBA" id="ARBA00006547"/>
    </source>
</evidence>
<dbReference type="Gene3D" id="3.30.2140.20">
    <property type="match status" value="1"/>
</dbReference>
<dbReference type="Pfam" id="PF00797">
    <property type="entry name" value="Acetyltransf_2"/>
    <property type="match status" value="1"/>
</dbReference>
<keyword evidence="3" id="KW-0808">Transferase</keyword>
<protein>
    <submittedName>
        <fullName evidence="3">N-hydroxyarylamine O-acetyltransferase</fullName>
    </submittedName>
</protein>
<dbReference type="Proteomes" id="UP000255326">
    <property type="component" value="Unassembled WGS sequence"/>
</dbReference>
<comment type="similarity">
    <text evidence="1 2">Belongs to the arylamine N-acetyltransferase family.</text>
</comment>
<dbReference type="SUPFAM" id="SSF54001">
    <property type="entry name" value="Cysteine proteinases"/>
    <property type="match status" value="1"/>
</dbReference>
<dbReference type="InterPro" id="IPR053710">
    <property type="entry name" value="Arylamine_NAT_domain_sf"/>
</dbReference>
<evidence type="ECO:0000256" key="2">
    <source>
        <dbReference type="RuleBase" id="RU003452"/>
    </source>
</evidence>
<dbReference type="InterPro" id="IPR038765">
    <property type="entry name" value="Papain-like_cys_pep_sf"/>
</dbReference>
<evidence type="ECO:0000313" key="3">
    <source>
        <dbReference type="EMBL" id="RDI39937.1"/>
    </source>
</evidence>
<name>A0A370G839_9BACI</name>
<accession>A0A370G839</accession>
<sequence>MDVTAYLKKIGMTAIPAPTLENLKYIQESHMLHIPFENLNILNSHPIVLEIEKLYQKIITASRGGICFELNALYQWLLQQLGYKSFLISATVAKGDGEWNKLDTHMSVIAEIDGQLYLTDVGFGDASLHPIPVEGQAVQAPNNVYRIRQTESLYYLEEYREDVWIIKHRFTLEPRNLAYFHSRNQFIQFDEASPFNKSRLITKATPNGRITLTDHQMTITENGEKLISPSTPDNFENLLSKHF</sequence>
<organism evidence="3 4">
    <name type="scientific">Falsibacillus pallidus</name>
    <dbReference type="NCBI Taxonomy" id="493781"/>
    <lineage>
        <taxon>Bacteria</taxon>
        <taxon>Bacillati</taxon>
        <taxon>Bacillota</taxon>
        <taxon>Bacilli</taxon>
        <taxon>Bacillales</taxon>
        <taxon>Bacillaceae</taxon>
        <taxon>Falsibacillus</taxon>
    </lineage>
</organism>